<dbReference type="Pfam" id="PF03937">
    <property type="entry name" value="Sdh5"/>
    <property type="match status" value="1"/>
</dbReference>
<reference evidence="2" key="1">
    <citation type="journal article" date="2015" name="Nature">
        <title>Complex archaea that bridge the gap between prokaryotes and eukaryotes.</title>
        <authorList>
            <person name="Spang A."/>
            <person name="Saw J.H."/>
            <person name="Jorgensen S.L."/>
            <person name="Zaremba-Niedzwiedzka K."/>
            <person name="Martijn J."/>
            <person name="Lind A.E."/>
            <person name="van Eijk R."/>
            <person name="Schleper C."/>
            <person name="Guy L."/>
            <person name="Ettema T.J."/>
        </authorList>
    </citation>
    <scope>NUCLEOTIDE SEQUENCE</scope>
</reference>
<accession>A0A0F9P4C8</accession>
<keyword evidence="1" id="KW-0143">Chaperone</keyword>
<dbReference type="InterPro" id="IPR036714">
    <property type="entry name" value="SDH_sf"/>
</dbReference>
<evidence type="ECO:0000313" key="2">
    <source>
        <dbReference type="EMBL" id="KKN26695.1"/>
    </source>
</evidence>
<protein>
    <recommendedName>
        <fullName evidence="3">FAD assembly factor SdhE</fullName>
    </recommendedName>
</protein>
<name>A0A0F9P4C8_9ZZZZ</name>
<evidence type="ECO:0000256" key="1">
    <source>
        <dbReference type="ARBA" id="ARBA00023186"/>
    </source>
</evidence>
<dbReference type="EMBL" id="LAZR01002700">
    <property type="protein sequence ID" value="KKN26695.1"/>
    <property type="molecule type" value="Genomic_DNA"/>
</dbReference>
<dbReference type="SUPFAM" id="SSF109910">
    <property type="entry name" value="YgfY-like"/>
    <property type="match status" value="1"/>
</dbReference>
<evidence type="ECO:0008006" key="3">
    <source>
        <dbReference type="Google" id="ProtNLM"/>
    </source>
</evidence>
<comment type="caution">
    <text evidence="2">The sequence shown here is derived from an EMBL/GenBank/DDBJ whole genome shotgun (WGS) entry which is preliminary data.</text>
</comment>
<organism evidence="2">
    <name type="scientific">marine sediment metagenome</name>
    <dbReference type="NCBI Taxonomy" id="412755"/>
    <lineage>
        <taxon>unclassified sequences</taxon>
        <taxon>metagenomes</taxon>
        <taxon>ecological metagenomes</taxon>
    </lineage>
</organism>
<proteinExistence type="predicted"/>
<dbReference type="Gene3D" id="1.10.150.250">
    <property type="entry name" value="Flavinator of succinate dehydrogenase"/>
    <property type="match status" value="1"/>
</dbReference>
<dbReference type="AlphaFoldDB" id="A0A0F9P4C8"/>
<dbReference type="InterPro" id="IPR005631">
    <property type="entry name" value="SDH"/>
</dbReference>
<sequence>MMDEVALSLYDEMLSENDHDIYQWVTGQSVAPEEYSGLIADIQGHLADNPL</sequence>
<gene>
    <name evidence="2" type="ORF">LCGC14_0872120</name>
</gene>